<dbReference type="Pfam" id="PF03791">
    <property type="entry name" value="KNOX2"/>
    <property type="match status" value="1"/>
</dbReference>
<dbReference type="GO" id="GO:0000981">
    <property type="term" value="F:DNA-binding transcription factor activity, RNA polymerase II-specific"/>
    <property type="evidence" value="ECO:0007669"/>
    <property type="project" value="InterPro"/>
</dbReference>
<dbReference type="Pfam" id="PF03789">
    <property type="entry name" value="ELK"/>
    <property type="match status" value="1"/>
</dbReference>
<evidence type="ECO:0000256" key="4">
    <source>
        <dbReference type="ARBA" id="ARBA00023242"/>
    </source>
</evidence>
<dbReference type="CDD" id="cd00086">
    <property type="entry name" value="homeodomain"/>
    <property type="match status" value="1"/>
</dbReference>
<dbReference type="PANTHER" id="PTHR11850">
    <property type="entry name" value="HOMEOBOX PROTEIN TRANSCRIPTION FACTORS"/>
    <property type="match status" value="1"/>
</dbReference>
<evidence type="ECO:0000256" key="6">
    <source>
        <dbReference type="PROSITE-ProRule" id="PRU00559"/>
    </source>
</evidence>
<comment type="subcellular location">
    <subcellularLocation>
        <location evidence="1 5">Nucleus</location>
    </subcellularLocation>
</comment>
<proteinExistence type="inferred from homology"/>
<dbReference type="SMART" id="SM00389">
    <property type="entry name" value="HOX"/>
    <property type="match status" value="1"/>
</dbReference>
<dbReference type="FunFam" id="1.10.10.60:FF:000076">
    <property type="entry name" value="Homeobox protein knotted-1-like 2"/>
    <property type="match status" value="1"/>
</dbReference>
<dbReference type="GO" id="GO:0005634">
    <property type="term" value="C:nucleus"/>
    <property type="evidence" value="ECO:0007669"/>
    <property type="project" value="UniProtKB-SubCell"/>
</dbReference>
<dbReference type="SMART" id="SM01256">
    <property type="entry name" value="KNOX2"/>
    <property type="match status" value="1"/>
</dbReference>
<protein>
    <submittedName>
        <fullName evidence="10">Uncharacterized protein</fullName>
    </submittedName>
</protein>
<evidence type="ECO:0000256" key="5">
    <source>
        <dbReference type="PROSITE-ProRule" id="PRU00108"/>
    </source>
</evidence>
<feature type="region of interest" description="Disordered" evidence="7">
    <location>
        <begin position="1"/>
        <end position="24"/>
    </location>
</feature>
<organism evidence="10 11">
    <name type="scientific">Camellia sinensis var. sinensis</name>
    <name type="common">China tea</name>
    <dbReference type="NCBI Taxonomy" id="542762"/>
    <lineage>
        <taxon>Eukaryota</taxon>
        <taxon>Viridiplantae</taxon>
        <taxon>Streptophyta</taxon>
        <taxon>Embryophyta</taxon>
        <taxon>Tracheophyta</taxon>
        <taxon>Spermatophyta</taxon>
        <taxon>Magnoliopsida</taxon>
        <taxon>eudicotyledons</taxon>
        <taxon>Gunneridae</taxon>
        <taxon>Pentapetalae</taxon>
        <taxon>asterids</taxon>
        <taxon>Ericales</taxon>
        <taxon>Theaceae</taxon>
        <taxon>Camellia</taxon>
    </lineage>
</organism>
<dbReference type="InterPro" id="IPR005541">
    <property type="entry name" value="KNOX2"/>
</dbReference>
<evidence type="ECO:0000256" key="7">
    <source>
        <dbReference type="SAM" id="MobiDB-lite"/>
    </source>
</evidence>
<feature type="domain" description="ELK" evidence="9">
    <location>
        <begin position="218"/>
        <end position="238"/>
    </location>
</feature>
<evidence type="ECO:0000259" key="9">
    <source>
        <dbReference type="PROSITE" id="PS51213"/>
    </source>
</evidence>
<sequence>MDDDDDEMYGLNSSDYSGHRHSFPQPPDHLLSSLNYHAVDSPAFGSDHIFGASSAFSDAPTMVSQLGRSASEEEEEEEVSSAIRAKVASHPLYPKLLEAFIDCQKVGAPPEMADLFDEICRENDQCLRSTPVSTADPDLDEFMETYCDILVKYKSDLEKPFNEATTFLNSIETQLSNLCSGASRRSYVSDETAGSSEDDFSVGETQVQDFHRTAEDRELKDKLFRKYSGYISSLKNEFSKTKKKGKLPREARQMLLDWWTVHYKWPYPTEADKVALAESTGLDQKQINNWFINQRKRHWRPSENMQFAVMDSLYGPFCISD</sequence>
<accession>A0A4S4EH92</accession>
<keyword evidence="2 5" id="KW-0238">DNA-binding</keyword>
<dbReference type="STRING" id="542762.A0A4S4EH92"/>
<dbReference type="PROSITE" id="PS51213">
    <property type="entry name" value="ELK"/>
    <property type="match status" value="1"/>
</dbReference>
<dbReference type="EMBL" id="SDRB02004865">
    <property type="protein sequence ID" value="THG15225.1"/>
    <property type="molecule type" value="Genomic_DNA"/>
</dbReference>
<dbReference type="InterPro" id="IPR008422">
    <property type="entry name" value="KN_HD"/>
</dbReference>
<dbReference type="InterPro" id="IPR005540">
    <property type="entry name" value="KNOX1"/>
</dbReference>
<keyword evidence="4 5" id="KW-0539">Nucleus</keyword>
<dbReference type="Proteomes" id="UP000306102">
    <property type="component" value="Unassembled WGS sequence"/>
</dbReference>
<dbReference type="PROSITE" id="PS50071">
    <property type="entry name" value="HOMEOBOX_2"/>
    <property type="match status" value="1"/>
</dbReference>
<dbReference type="Gene3D" id="1.10.10.60">
    <property type="entry name" value="Homeodomain-like"/>
    <property type="match status" value="1"/>
</dbReference>
<name>A0A4S4EH92_CAMSN</name>
<gene>
    <name evidence="10" type="ORF">TEA_013848</name>
</gene>
<comment type="similarity">
    <text evidence="6">Belongs to the TALE/KNOX homeobox family.</text>
</comment>
<dbReference type="Pfam" id="PF05920">
    <property type="entry name" value="Homeobox_KN"/>
    <property type="match status" value="1"/>
</dbReference>
<evidence type="ECO:0000259" key="8">
    <source>
        <dbReference type="PROSITE" id="PS50071"/>
    </source>
</evidence>
<dbReference type="AlphaFoldDB" id="A0A4S4EH92"/>
<feature type="DNA-binding region" description="Homeobox; TALE-type" evidence="5">
    <location>
        <begin position="239"/>
        <end position="302"/>
    </location>
</feature>
<comment type="caution">
    <text evidence="10">The sequence shown here is derived from an EMBL/GenBank/DDBJ whole genome shotgun (WGS) entry which is preliminary data.</text>
</comment>
<evidence type="ECO:0000256" key="3">
    <source>
        <dbReference type="ARBA" id="ARBA00023155"/>
    </source>
</evidence>
<dbReference type="Pfam" id="PF03790">
    <property type="entry name" value="KNOX1"/>
    <property type="match status" value="1"/>
</dbReference>
<dbReference type="InterPro" id="IPR050224">
    <property type="entry name" value="TALE_homeobox"/>
</dbReference>
<dbReference type="SMART" id="SM01255">
    <property type="entry name" value="KNOX1"/>
    <property type="match status" value="1"/>
</dbReference>
<evidence type="ECO:0000313" key="11">
    <source>
        <dbReference type="Proteomes" id="UP000306102"/>
    </source>
</evidence>
<dbReference type="GO" id="GO:0003677">
    <property type="term" value="F:DNA binding"/>
    <property type="evidence" value="ECO:0007669"/>
    <property type="project" value="UniProtKB-UniRule"/>
</dbReference>
<dbReference type="SMART" id="SM01188">
    <property type="entry name" value="ELK"/>
    <property type="match status" value="1"/>
</dbReference>
<evidence type="ECO:0000256" key="1">
    <source>
        <dbReference type="ARBA" id="ARBA00004123"/>
    </source>
</evidence>
<dbReference type="InterPro" id="IPR005539">
    <property type="entry name" value="ELK_dom"/>
</dbReference>
<dbReference type="InterPro" id="IPR001356">
    <property type="entry name" value="HD"/>
</dbReference>
<evidence type="ECO:0000256" key="2">
    <source>
        <dbReference type="ARBA" id="ARBA00023125"/>
    </source>
</evidence>
<dbReference type="SUPFAM" id="SSF46689">
    <property type="entry name" value="Homeodomain-like"/>
    <property type="match status" value="1"/>
</dbReference>
<reference evidence="10 11" key="1">
    <citation type="journal article" date="2018" name="Proc. Natl. Acad. Sci. U.S.A.">
        <title>Draft genome sequence of Camellia sinensis var. sinensis provides insights into the evolution of the tea genome and tea quality.</title>
        <authorList>
            <person name="Wei C."/>
            <person name="Yang H."/>
            <person name="Wang S."/>
            <person name="Zhao J."/>
            <person name="Liu C."/>
            <person name="Gao L."/>
            <person name="Xia E."/>
            <person name="Lu Y."/>
            <person name="Tai Y."/>
            <person name="She G."/>
            <person name="Sun J."/>
            <person name="Cao H."/>
            <person name="Tong W."/>
            <person name="Gao Q."/>
            <person name="Li Y."/>
            <person name="Deng W."/>
            <person name="Jiang X."/>
            <person name="Wang W."/>
            <person name="Chen Q."/>
            <person name="Zhang S."/>
            <person name="Li H."/>
            <person name="Wu J."/>
            <person name="Wang P."/>
            <person name="Li P."/>
            <person name="Shi C."/>
            <person name="Zheng F."/>
            <person name="Jian J."/>
            <person name="Huang B."/>
            <person name="Shan D."/>
            <person name="Shi M."/>
            <person name="Fang C."/>
            <person name="Yue Y."/>
            <person name="Li F."/>
            <person name="Li D."/>
            <person name="Wei S."/>
            <person name="Han B."/>
            <person name="Jiang C."/>
            <person name="Yin Y."/>
            <person name="Xia T."/>
            <person name="Zhang Z."/>
            <person name="Bennetzen J.L."/>
            <person name="Zhao S."/>
            <person name="Wan X."/>
        </authorList>
    </citation>
    <scope>NUCLEOTIDE SEQUENCE [LARGE SCALE GENOMIC DNA]</scope>
    <source>
        <strain evidence="11">cv. Shuchazao</strain>
        <tissue evidence="10">Leaf</tissue>
    </source>
</reference>
<dbReference type="PROSITE" id="PS00027">
    <property type="entry name" value="HOMEOBOX_1"/>
    <property type="match status" value="1"/>
</dbReference>
<dbReference type="InterPro" id="IPR017970">
    <property type="entry name" value="Homeobox_CS"/>
</dbReference>
<keyword evidence="11" id="KW-1185">Reference proteome</keyword>
<dbReference type="InterPro" id="IPR009057">
    <property type="entry name" value="Homeodomain-like_sf"/>
</dbReference>
<feature type="domain" description="Homeobox" evidence="8">
    <location>
        <begin position="238"/>
        <end position="301"/>
    </location>
</feature>
<evidence type="ECO:0000313" key="10">
    <source>
        <dbReference type="EMBL" id="THG15225.1"/>
    </source>
</evidence>
<keyword evidence="3 5" id="KW-0371">Homeobox</keyword>